<comment type="subcellular location">
    <subcellularLocation>
        <location evidence="1">Membrane</location>
        <topology evidence="1">Single-pass membrane protein</topology>
    </subcellularLocation>
</comment>
<dbReference type="InterPro" id="IPR051836">
    <property type="entry name" value="Kremen_rcpt"/>
</dbReference>
<keyword evidence="3" id="KW-0732">Signal</keyword>
<feature type="domain" description="WSC" evidence="7">
    <location>
        <begin position="65"/>
        <end position="168"/>
    </location>
</feature>
<reference evidence="9" key="1">
    <citation type="journal article" date="2014" name="Proc. Natl. Acad. Sci. U.S.A.">
        <title>Extensive sampling of basidiomycete genomes demonstrates inadequacy of the white-rot/brown-rot paradigm for wood decay fungi.</title>
        <authorList>
            <person name="Riley R."/>
            <person name="Salamov A.A."/>
            <person name="Brown D.W."/>
            <person name="Nagy L.G."/>
            <person name="Floudas D."/>
            <person name="Held B.W."/>
            <person name="Levasseur A."/>
            <person name="Lombard V."/>
            <person name="Morin E."/>
            <person name="Otillar R."/>
            <person name="Lindquist E.A."/>
            <person name="Sun H."/>
            <person name="LaButti K.M."/>
            <person name="Schmutz J."/>
            <person name="Jabbour D."/>
            <person name="Luo H."/>
            <person name="Baker S.E."/>
            <person name="Pisabarro A.G."/>
            <person name="Walton J.D."/>
            <person name="Blanchette R.A."/>
            <person name="Henrissat B."/>
            <person name="Martin F."/>
            <person name="Cullen D."/>
            <person name="Hibbett D.S."/>
            <person name="Grigoriev I.V."/>
        </authorList>
    </citation>
    <scope>NUCLEOTIDE SEQUENCE [LARGE SCALE GENOMIC DNA]</scope>
    <source>
        <strain evidence="9">CBS 339.88</strain>
    </source>
</reference>
<dbReference type="OrthoDB" id="5985073at2759"/>
<evidence type="ECO:0000259" key="7">
    <source>
        <dbReference type="PROSITE" id="PS51212"/>
    </source>
</evidence>
<dbReference type="InterPro" id="IPR002889">
    <property type="entry name" value="WSC_carb-bd"/>
</dbReference>
<keyword evidence="9" id="KW-1185">Reference proteome</keyword>
<feature type="non-terminal residue" evidence="8">
    <location>
        <position position="1"/>
    </location>
</feature>
<dbReference type="Proteomes" id="UP000027222">
    <property type="component" value="Unassembled WGS sequence"/>
</dbReference>
<name>A0A067SKE6_GALM3</name>
<dbReference type="GO" id="GO:0005886">
    <property type="term" value="C:plasma membrane"/>
    <property type="evidence" value="ECO:0007669"/>
    <property type="project" value="TreeGrafter"/>
</dbReference>
<evidence type="ECO:0000313" key="8">
    <source>
        <dbReference type="EMBL" id="KDR68204.1"/>
    </source>
</evidence>
<evidence type="ECO:0000256" key="2">
    <source>
        <dbReference type="ARBA" id="ARBA00022692"/>
    </source>
</evidence>
<keyword evidence="5" id="KW-0472">Membrane</keyword>
<dbReference type="PANTHER" id="PTHR24269">
    <property type="entry name" value="KREMEN PROTEIN"/>
    <property type="match status" value="1"/>
</dbReference>
<evidence type="ECO:0000256" key="3">
    <source>
        <dbReference type="ARBA" id="ARBA00022729"/>
    </source>
</evidence>
<accession>A0A067SKE6</accession>
<evidence type="ECO:0000256" key="6">
    <source>
        <dbReference type="ARBA" id="ARBA00023180"/>
    </source>
</evidence>
<dbReference type="STRING" id="685588.A0A067SKE6"/>
<dbReference type="Pfam" id="PF01822">
    <property type="entry name" value="WSC"/>
    <property type="match status" value="1"/>
</dbReference>
<dbReference type="EMBL" id="KL142409">
    <property type="protein sequence ID" value="KDR68204.1"/>
    <property type="molecule type" value="Genomic_DNA"/>
</dbReference>
<evidence type="ECO:0000313" key="9">
    <source>
        <dbReference type="Proteomes" id="UP000027222"/>
    </source>
</evidence>
<evidence type="ECO:0000256" key="4">
    <source>
        <dbReference type="ARBA" id="ARBA00022989"/>
    </source>
</evidence>
<dbReference type="PANTHER" id="PTHR24269:SF16">
    <property type="entry name" value="PROTEIN SLG1"/>
    <property type="match status" value="1"/>
</dbReference>
<keyword evidence="4" id="KW-1133">Transmembrane helix</keyword>
<evidence type="ECO:0000256" key="1">
    <source>
        <dbReference type="ARBA" id="ARBA00004167"/>
    </source>
</evidence>
<feature type="non-terminal residue" evidence="8">
    <location>
        <position position="168"/>
    </location>
</feature>
<keyword evidence="6" id="KW-0325">Glycoprotein</keyword>
<dbReference type="AlphaFoldDB" id="A0A067SKE6"/>
<keyword evidence="2" id="KW-0812">Transmembrane</keyword>
<evidence type="ECO:0000256" key="5">
    <source>
        <dbReference type="ARBA" id="ARBA00023136"/>
    </source>
</evidence>
<sequence>CDGVVQLTGSLKDNSECNTPCAGDNTLLCGGTHRISIFTDGTPSPKIPTLATRPEPNLDEAFIPYWQYAGCFSDSSTSRTLSNLLPSVVGLNAHSCAAACEDAFPNSSRINGDEQTLLFSGLESGNQCWCGTSISNKAQRLPDIACESMGCLGVNDQACGGSFVMAVY</sequence>
<dbReference type="PROSITE" id="PS51212">
    <property type="entry name" value="WSC"/>
    <property type="match status" value="1"/>
</dbReference>
<organism evidence="8 9">
    <name type="scientific">Galerina marginata (strain CBS 339.88)</name>
    <dbReference type="NCBI Taxonomy" id="685588"/>
    <lineage>
        <taxon>Eukaryota</taxon>
        <taxon>Fungi</taxon>
        <taxon>Dikarya</taxon>
        <taxon>Basidiomycota</taxon>
        <taxon>Agaricomycotina</taxon>
        <taxon>Agaricomycetes</taxon>
        <taxon>Agaricomycetidae</taxon>
        <taxon>Agaricales</taxon>
        <taxon>Agaricineae</taxon>
        <taxon>Strophariaceae</taxon>
        <taxon>Galerina</taxon>
    </lineage>
</organism>
<proteinExistence type="predicted"/>
<gene>
    <name evidence="8" type="ORF">GALMADRAFT_44889</name>
</gene>
<dbReference type="HOGENOM" id="CLU_063916_1_1_1"/>
<protein>
    <recommendedName>
        <fullName evidence="7">WSC domain-containing protein</fullName>
    </recommendedName>
</protein>